<reference evidence="2 3" key="1">
    <citation type="submission" date="2017-10" db="EMBL/GenBank/DDBJ databases">
        <title>A new Pekin duck reference genome.</title>
        <authorList>
            <person name="Hou Z.-C."/>
            <person name="Zhou Z.-K."/>
            <person name="Zhu F."/>
            <person name="Hou S.-S."/>
        </authorList>
    </citation>
    <scope>NUCLEOTIDE SEQUENCE [LARGE SCALE GENOMIC DNA]</scope>
</reference>
<accession>A0A493TVN9</accession>
<dbReference type="Pfam" id="PF15865">
    <property type="entry name" value="Fanconi_A_N"/>
    <property type="match status" value="1"/>
</dbReference>
<proteinExistence type="predicted"/>
<dbReference type="PANTHER" id="PTHR12047:SF2">
    <property type="entry name" value="FANCONI ANEMIA GROUP A PROTEIN"/>
    <property type="match status" value="1"/>
</dbReference>
<dbReference type="GO" id="GO:0036297">
    <property type="term" value="P:interstrand cross-link repair"/>
    <property type="evidence" value="ECO:0007669"/>
    <property type="project" value="InterPro"/>
</dbReference>
<dbReference type="PANTHER" id="PTHR12047">
    <property type="entry name" value="FANCONI ANEMIA GROUP A PROTEIN"/>
    <property type="match status" value="1"/>
</dbReference>
<reference evidence="2" key="2">
    <citation type="submission" date="2025-08" db="UniProtKB">
        <authorList>
            <consortium name="Ensembl"/>
        </authorList>
    </citation>
    <scope>IDENTIFICATION</scope>
</reference>
<dbReference type="Proteomes" id="UP000016666">
    <property type="component" value="Chromosome 12"/>
</dbReference>
<dbReference type="AlphaFoldDB" id="A0A493TVN9"/>
<evidence type="ECO:0000313" key="2">
    <source>
        <dbReference type="Ensembl" id="ENSAPLP00000029874.1"/>
    </source>
</evidence>
<sequence>MCGGAAGWEREIASSAGARARFGFKINPNFSAGRARKRRSTFGSGAELCQAALRLLDRHQNLNDLLLEVGAGFLHCGVLFLVSVLQEQASRLGVPAAVLAAKNAVTNIEQICQPSASPSQVPLLNLDQRDLPVLEAVWHLHRGNIIGLGELLESNPDAPAVVEWLCSSLCALCEQAEEPSQDAELAGSVLSDFAITFLQNGFQQTSELGRTCEFKKVPNVRTK</sequence>
<evidence type="ECO:0000313" key="3">
    <source>
        <dbReference type="Proteomes" id="UP000016666"/>
    </source>
</evidence>
<dbReference type="InterPro" id="IPR031729">
    <property type="entry name" value="Fanconi_A_N"/>
</dbReference>
<dbReference type="GO" id="GO:0045589">
    <property type="term" value="P:regulation of regulatory T cell differentiation"/>
    <property type="evidence" value="ECO:0007669"/>
    <property type="project" value="TreeGrafter"/>
</dbReference>
<reference evidence="2" key="3">
    <citation type="submission" date="2025-09" db="UniProtKB">
        <authorList>
            <consortium name="Ensembl"/>
        </authorList>
    </citation>
    <scope>IDENTIFICATION</scope>
</reference>
<dbReference type="InterPro" id="IPR003516">
    <property type="entry name" value="FANCA"/>
</dbReference>
<dbReference type="GeneTree" id="ENSGT00390000007852"/>
<keyword evidence="3" id="KW-1185">Reference proteome</keyword>
<protein>
    <recommendedName>
        <fullName evidence="1">Fanconi anaemia group A protein N-terminal domain-containing protein</fullName>
    </recommendedName>
</protein>
<dbReference type="Ensembl" id="ENSAPLT00000029231.1">
    <property type="protein sequence ID" value="ENSAPLP00000029874.1"/>
    <property type="gene ID" value="ENSAPLG00000024859.1"/>
</dbReference>
<evidence type="ECO:0000259" key="1">
    <source>
        <dbReference type="Pfam" id="PF15865"/>
    </source>
</evidence>
<dbReference type="GO" id="GO:0043240">
    <property type="term" value="C:Fanconi anaemia nuclear complex"/>
    <property type="evidence" value="ECO:0007669"/>
    <property type="project" value="InterPro"/>
</dbReference>
<feature type="domain" description="Fanconi anaemia group A protein N-terminal" evidence="1">
    <location>
        <begin position="128"/>
        <end position="222"/>
    </location>
</feature>
<organism evidence="2 3">
    <name type="scientific">Anas platyrhynchos platyrhynchos</name>
    <name type="common">Northern mallard</name>
    <dbReference type="NCBI Taxonomy" id="8840"/>
    <lineage>
        <taxon>Eukaryota</taxon>
        <taxon>Metazoa</taxon>
        <taxon>Chordata</taxon>
        <taxon>Craniata</taxon>
        <taxon>Vertebrata</taxon>
        <taxon>Euteleostomi</taxon>
        <taxon>Archelosauria</taxon>
        <taxon>Archosauria</taxon>
        <taxon>Dinosauria</taxon>
        <taxon>Saurischia</taxon>
        <taxon>Theropoda</taxon>
        <taxon>Coelurosauria</taxon>
        <taxon>Aves</taxon>
        <taxon>Neognathae</taxon>
        <taxon>Galloanserae</taxon>
        <taxon>Anseriformes</taxon>
        <taxon>Anatidae</taxon>
        <taxon>Anatinae</taxon>
        <taxon>Anas</taxon>
    </lineage>
</organism>
<name>A0A493TVN9_ANAPP</name>